<dbReference type="SMART" id="SM00271">
    <property type="entry name" value="DnaJ"/>
    <property type="match status" value="1"/>
</dbReference>
<evidence type="ECO:0000259" key="2">
    <source>
        <dbReference type="PROSITE" id="PS50076"/>
    </source>
</evidence>
<dbReference type="SUPFAM" id="SSF46565">
    <property type="entry name" value="Chaperone J-domain"/>
    <property type="match status" value="1"/>
</dbReference>
<protein>
    <recommendedName>
        <fullName evidence="2">J domain-containing protein</fullName>
    </recommendedName>
</protein>
<dbReference type="Proteomes" id="UP000250434">
    <property type="component" value="Chromosome"/>
</dbReference>
<dbReference type="InterPro" id="IPR036869">
    <property type="entry name" value="J_dom_sf"/>
</dbReference>
<dbReference type="Pfam" id="PF00226">
    <property type="entry name" value="DnaJ"/>
    <property type="match status" value="1"/>
</dbReference>
<dbReference type="RefSeq" id="WP_113692563.1">
    <property type="nucleotide sequence ID" value="NZ_CP015163.1"/>
</dbReference>
<dbReference type="OrthoDB" id="166297at2"/>
<dbReference type="InterPro" id="IPR050817">
    <property type="entry name" value="DjlA_DnaK_co-chaperone"/>
</dbReference>
<gene>
    <name evidence="3" type="ORF">A4R43_12775</name>
</gene>
<dbReference type="AlphaFoldDB" id="A0A344L5J3"/>
<dbReference type="KEGG" id="aab:A4R43_12775"/>
<evidence type="ECO:0000313" key="4">
    <source>
        <dbReference type="Proteomes" id="UP000250434"/>
    </source>
</evidence>
<dbReference type="CDD" id="cd06257">
    <property type="entry name" value="DnaJ"/>
    <property type="match status" value="1"/>
</dbReference>
<evidence type="ECO:0000313" key="3">
    <source>
        <dbReference type="EMBL" id="AXB43317.1"/>
    </source>
</evidence>
<name>A0A344L5J3_9PSEU</name>
<dbReference type="Gene3D" id="1.10.287.110">
    <property type="entry name" value="DnaJ domain"/>
    <property type="match status" value="1"/>
</dbReference>
<evidence type="ECO:0000256" key="1">
    <source>
        <dbReference type="SAM" id="MobiDB-lite"/>
    </source>
</evidence>
<reference evidence="3 4" key="1">
    <citation type="submission" date="2016-04" db="EMBL/GenBank/DDBJ databases">
        <title>Complete genome sequence and analysis of deep-sea sediment isolate, Amycolatopsis sp. WP1.</title>
        <authorList>
            <person name="Wang H."/>
            <person name="Chen S."/>
            <person name="Wu Q."/>
        </authorList>
    </citation>
    <scope>NUCLEOTIDE SEQUENCE [LARGE SCALE GENOMIC DNA]</scope>
    <source>
        <strain evidence="3 4">WP1</strain>
    </source>
</reference>
<dbReference type="InterPro" id="IPR001623">
    <property type="entry name" value="DnaJ_domain"/>
</dbReference>
<accession>A0A344L5J3</accession>
<proteinExistence type="predicted"/>
<feature type="region of interest" description="Disordered" evidence="1">
    <location>
        <begin position="75"/>
        <end position="103"/>
    </location>
</feature>
<dbReference type="PRINTS" id="PR00625">
    <property type="entry name" value="JDOMAIN"/>
</dbReference>
<feature type="domain" description="J" evidence="2">
    <location>
        <begin position="8"/>
        <end position="70"/>
    </location>
</feature>
<dbReference type="PANTHER" id="PTHR24074">
    <property type="entry name" value="CO-CHAPERONE PROTEIN DJLA"/>
    <property type="match status" value="1"/>
</dbReference>
<keyword evidence="4" id="KW-1185">Reference proteome</keyword>
<dbReference type="PROSITE" id="PS50076">
    <property type="entry name" value="DNAJ_2"/>
    <property type="match status" value="1"/>
</dbReference>
<sequence>MPESRRADPYRVLGVGPDAAPREITLAYRRRVREVHPDAPGGDAALLAAVVEAYRLLRDRQLRAEYDRHRTRGTAVPVRVRRSSPADRPPDLWAGPVRYHPPR</sequence>
<organism evidence="3 4">
    <name type="scientific">Amycolatopsis albispora</name>
    <dbReference type="NCBI Taxonomy" id="1804986"/>
    <lineage>
        <taxon>Bacteria</taxon>
        <taxon>Bacillati</taxon>
        <taxon>Actinomycetota</taxon>
        <taxon>Actinomycetes</taxon>
        <taxon>Pseudonocardiales</taxon>
        <taxon>Pseudonocardiaceae</taxon>
        <taxon>Amycolatopsis</taxon>
    </lineage>
</organism>
<dbReference type="EMBL" id="CP015163">
    <property type="protein sequence ID" value="AXB43317.1"/>
    <property type="molecule type" value="Genomic_DNA"/>
</dbReference>